<dbReference type="InterPro" id="IPR000700">
    <property type="entry name" value="PAS-assoc_C"/>
</dbReference>
<dbReference type="Pfam" id="PF00072">
    <property type="entry name" value="Response_reg"/>
    <property type="match status" value="1"/>
</dbReference>
<dbReference type="GO" id="GO:0006355">
    <property type="term" value="P:regulation of DNA-templated transcription"/>
    <property type="evidence" value="ECO:0007669"/>
    <property type="project" value="InterPro"/>
</dbReference>
<evidence type="ECO:0000259" key="13">
    <source>
        <dbReference type="PROSITE" id="PS50113"/>
    </source>
</evidence>
<evidence type="ECO:0000313" key="15">
    <source>
        <dbReference type="Proteomes" id="UP000643405"/>
    </source>
</evidence>
<dbReference type="NCBIfam" id="TIGR00229">
    <property type="entry name" value="sensory_box"/>
    <property type="match status" value="1"/>
</dbReference>
<evidence type="ECO:0000256" key="7">
    <source>
        <dbReference type="ARBA" id="ARBA00022840"/>
    </source>
</evidence>
<dbReference type="SMART" id="SM00388">
    <property type="entry name" value="HisKA"/>
    <property type="match status" value="1"/>
</dbReference>
<dbReference type="PRINTS" id="PR00344">
    <property type="entry name" value="BCTRLSENSOR"/>
</dbReference>
<sequence>MEAATVPVFSEERRRVRPCVTAAEAVRRLRNVQDWQRDLGSILAILGNGFAVHRAIVFCQHEVAHQGFVQSIESLWLAPEMEGKVTQPTTINQTIVHSDALLEQLAAEMSQGKIFEGHTRNLEGFLRRDFEKQKIKSFLSVSIFAHGYLWGTLAVNDCVQERVWTDEEKAALEIIASSLGDAIEHSLSDEHISETIRSTMIQMSLDAIIAIDESGSIIEFNPAAERMLGFDRSEILGKDLLHTVVPHFYRKGYATGAQYMTGRGAPMIGHRMETLTQNKEGQVFPIELTATEIRIGDRRLFFGSMRDLREKHRAEEEINRQREKLHQNEKMAAMGSLLAGVSHELNNPLAVVVAQSTLLHEFASDQPTKIRAEKVRAAAERCGRIVKSFLGMVRLHPSAQTETDLSHVVRAALEVTAYGARTSGITVDTDFADDELTVMAEADHMVQVAANFLINSQHALVNRPGDRRITVRTFRNAEGMPGFSVEDNGPGIPEEIRHRIFESYFTTKPVGVGTGIGLSISKSIVDRHQGRISFTPVEPHGIRFVVEMPALSLPVKLGTKAKQRPNTLRHALIIDDEPDVAASLADIVELMGLKSRIVQSWTSMDETIGRYKPDIVFSDLRMPGVSGTAIFRELAENHPEIAKRFVLVTGDLVGAKAELEEFPVIRRPHILEKPFSTLDVRSVLAAINDQATAS</sequence>
<dbReference type="CDD" id="cd00130">
    <property type="entry name" value="PAS"/>
    <property type="match status" value="1"/>
</dbReference>
<dbReference type="Gene3D" id="3.30.565.10">
    <property type="entry name" value="Histidine kinase-like ATPase, C-terminal domain"/>
    <property type="match status" value="1"/>
</dbReference>
<dbReference type="Proteomes" id="UP000643405">
    <property type="component" value="Unassembled WGS sequence"/>
</dbReference>
<dbReference type="EMBL" id="JACVVX010000001">
    <property type="protein sequence ID" value="MBD0413225.1"/>
    <property type="molecule type" value="Genomic_DNA"/>
</dbReference>
<dbReference type="Pfam" id="PF01590">
    <property type="entry name" value="GAF"/>
    <property type="match status" value="1"/>
</dbReference>
<dbReference type="InterPro" id="IPR029016">
    <property type="entry name" value="GAF-like_dom_sf"/>
</dbReference>
<dbReference type="InterPro" id="IPR003018">
    <property type="entry name" value="GAF"/>
</dbReference>
<keyword evidence="4" id="KW-0808">Transferase</keyword>
<dbReference type="InterPro" id="IPR036097">
    <property type="entry name" value="HisK_dim/P_sf"/>
</dbReference>
<feature type="domain" description="Histidine kinase" evidence="10">
    <location>
        <begin position="340"/>
        <end position="552"/>
    </location>
</feature>
<dbReference type="SUPFAM" id="SSF52172">
    <property type="entry name" value="CheY-like"/>
    <property type="match status" value="1"/>
</dbReference>
<gene>
    <name evidence="14" type="ORF">ICI42_00960</name>
</gene>
<feature type="domain" description="Response regulatory" evidence="11">
    <location>
        <begin position="570"/>
        <end position="688"/>
    </location>
</feature>
<keyword evidence="7" id="KW-0067">ATP-binding</keyword>
<evidence type="ECO:0000256" key="2">
    <source>
        <dbReference type="ARBA" id="ARBA00012438"/>
    </source>
</evidence>
<dbReference type="InterPro" id="IPR036890">
    <property type="entry name" value="HATPase_C_sf"/>
</dbReference>
<dbReference type="Pfam" id="PF02518">
    <property type="entry name" value="HATPase_c"/>
    <property type="match status" value="1"/>
</dbReference>
<organism evidence="14 15">
    <name type="scientific">Oryzicola mucosus</name>
    <dbReference type="NCBI Taxonomy" id="2767425"/>
    <lineage>
        <taxon>Bacteria</taxon>
        <taxon>Pseudomonadati</taxon>
        <taxon>Pseudomonadota</taxon>
        <taxon>Alphaproteobacteria</taxon>
        <taxon>Hyphomicrobiales</taxon>
        <taxon>Phyllobacteriaceae</taxon>
        <taxon>Oryzicola</taxon>
    </lineage>
</organism>
<dbReference type="SUPFAM" id="SSF55781">
    <property type="entry name" value="GAF domain-like"/>
    <property type="match status" value="1"/>
</dbReference>
<evidence type="ECO:0000256" key="8">
    <source>
        <dbReference type="ARBA" id="ARBA00023012"/>
    </source>
</evidence>
<dbReference type="Pfam" id="PF00512">
    <property type="entry name" value="HisKA"/>
    <property type="match status" value="1"/>
</dbReference>
<dbReference type="AlphaFoldDB" id="A0A8J6PXR6"/>
<dbReference type="EC" id="2.7.13.3" evidence="2"/>
<name>A0A8J6PXR6_9HYPH</name>
<evidence type="ECO:0000256" key="4">
    <source>
        <dbReference type="ARBA" id="ARBA00022679"/>
    </source>
</evidence>
<reference evidence="14" key="1">
    <citation type="submission" date="2020-09" db="EMBL/GenBank/DDBJ databases">
        <title>Genome seq and assembly of Tianweitania sp.</title>
        <authorList>
            <person name="Chhetri G."/>
        </authorList>
    </citation>
    <scope>NUCLEOTIDE SEQUENCE</scope>
    <source>
        <strain evidence="14">Rool2</strain>
    </source>
</reference>
<dbReference type="PANTHER" id="PTHR43065">
    <property type="entry name" value="SENSOR HISTIDINE KINASE"/>
    <property type="match status" value="1"/>
</dbReference>
<dbReference type="SMART" id="SM00387">
    <property type="entry name" value="HATPase_c"/>
    <property type="match status" value="1"/>
</dbReference>
<keyword evidence="3 9" id="KW-0597">Phosphoprotein</keyword>
<dbReference type="PROSITE" id="PS50109">
    <property type="entry name" value="HIS_KIN"/>
    <property type="match status" value="1"/>
</dbReference>
<dbReference type="SMART" id="SM00065">
    <property type="entry name" value="GAF"/>
    <property type="match status" value="1"/>
</dbReference>
<comment type="catalytic activity">
    <reaction evidence="1">
        <text>ATP + protein L-histidine = ADP + protein N-phospho-L-histidine.</text>
        <dbReference type="EC" id="2.7.13.3"/>
    </reaction>
</comment>
<dbReference type="RefSeq" id="WP_188162675.1">
    <property type="nucleotide sequence ID" value="NZ_JACVVX010000001.1"/>
</dbReference>
<dbReference type="SMART" id="SM00091">
    <property type="entry name" value="PAS"/>
    <property type="match status" value="1"/>
</dbReference>
<comment type="caution">
    <text evidence="14">The sequence shown here is derived from an EMBL/GenBank/DDBJ whole genome shotgun (WGS) entry which is preliminary data.</text>
</comment>
<proteinExistence type="predicted"/>
<dbReference type="InterPro" id="IPR011006">
    <property type="entry name" value="CheY-like_superfamily"/>
</dbReference>
<dbReference type="SMART" id="SM00448">
    <property type="entry name" value="REC"/>
    <property type="match status" value="1"/>
</dbReference>
<evidence type="ECO:0000259" key="10">
    <source>
        <dbReference type="PROSITE" id="PS50109"/>
    </source>
</evidence>
<dbReference type="InterPro" id="IPR013767">
    <property type="entry name" value="PAS_fold"/>
</dbReference>
<evidence type="ECO:0000256" key="1">
    <source>
        <dbReference type="ARBA" id="ARBA00000085"/>
    </source>
</evidence>
<dbReference type="PROSITE" id="PS50110">
    <property type="entry name" value="RESPONSE_REGULATORY"/>
    <property type="match status" value="1"/>
</dbReference>
<dbReference type="Pfam" id="PF00989">
    <property type="entry name" value="PAS"/>
    <property type="match status" value="1"/>
</dbReference>
<feature type="modified residue" description="4-aspartylphosphate" evidence="9">
    <location>
        <position position="619"/>
    </location>
</feature>
<evidence type="ECO:0000256" key="3">
    <source>
        <dbReference type="ARBA" id="ARBA00022553"/>
    </source>
</evidence>
<dbReference type="Gene3D" id="3.40.50.2300">
    <property type="match status" value="1"/>
</dbReference>
<dbReference type="PROSITE" id="PS50112">
    <property type="entry name" value="PAS"/>
    <property type="match status" value="1"/>
</dbReference>
<dbReference type="CDD" id="cd00082">
    <property type="entry name" value="HisKA"/>
    <property type="match status" value="1"/>
</dbReference>
<evidence type="ECO:0000256" key="6">
    <source>
        <dbReference type="ARBA" id="ARBA00022777"/>
    </source>
</evidence>
<keyword evidence="15" id="KW-1185">Reference proteome</keyword>
<dbReference type="SUPFAM" id="SSF55785">
    <property type="entry name" value="PYP-like sensor domain (PAS domain)"/>
    <property type="match status" value="1"/>
</dbReference>
<dbReference type="InterPro" id="IPR005467">
    <property type="entry name" value="His_kinase_dom"/>
</dbReference>
<dbReference type="GO" id="GO:0005524">
    <property type="term" value="F:ATP binding"/>
    <property type="evidence" value="ECO:0007669"/>
    <property type="project" value="UniProtKB-KW"/>
</dbReference>
<dbReference type="InterPro" id="IPR001789">
    <property type="entry name" value="Sig_transdc_resp-reg_receiver"/>
</dbReference>
<dbReference type="Gene3D" id="1.10.287.130">
    <property type="match status" value="1"/>
</dbReference>
<protein>
    <recommendedName>
        <fullName evidence="2">histidine kinase</fullName>
        <ecNumber evidence="2">2.7.13.3</ecNumber>
    </recommendedName>
</protein>
<evidence type="ECO:0000256" key="9">
    <source>
        <dbReference type="PROSITE-ProRule" id="PRU00169"/>
    </source>
</evidence>
<dbReference type="InterPro" id="IPR003594">
    <property type="entry name" value="HATPase_dom"/>
</dbReference>
<dbReference type="Gene3D" id="3.30.450.40">
    <property type="match status" value="1"/>
</dbReference>
<evidence type="ECO:0000259" key="12">
    <source>
        <dbReference type="PROSITE" id="PS50112"/>
    </source>
</evidence>
<dbReference type="InterPro" id="IPR035965">
    <property type="entry name" value="PAS-like_dom_sf"/>
</dbReference>
<evidence type="ECO:0000313" key="14">
    <source>
        <dbReference type="EMBL" id="MBD0413225.1"/>
    </source>
</evidence>
<dbReference type="InterPro" id="IPR003661">
    <property type="entry name" value="HisK_dim/P_dom"/>
</dbReference>
<keyword evidence="8" id="KW-0902">Two-component regulatory system</keyword>
<dbReference type="SUPFAM" id="SSF47384">
    <property type="entry name" value="Homodimeric domain of signal transducing histidine kinase"/>
    <property type="match status" value="1"/>
</dbReference>
<accession>A0A8J6PXR6</accession>
<dbReference type="PANTHER" id="PTHR43065:SF10">
    <property type="entry name" value="PEROXIDE STRESS-ACTIVATED HISTIDINE KINASE MAK3"/>
    <property type="match status" value="1"/>
</dbReference>
<dbReference type="InterPro" id="IPR004358">
    <property type="entry name" value="Sig_transdc_His_kin-like_C"/>
</dbReference>
<evidence type="ECO:0000256" key="5">
    <source>
        <dbReference type="ARBA" id="ARBA00022741"/>
    </source>
</evidence>
<dbReference type="PROSITE" id="PS50113">
    <property type="entry name" value="PAC"/>
    <property type="match status" value="1"/>
</dbReference>
<dbReference type="InterPro" id="IPR000014">
    <property type="entry name" value="PAS"/>
</dbReference>
<dbReference type="GO" id="GO:0000155">
    <property type="term" value="F:phosphorelay sensor kinase activity"/>
    <property type="evidence" value="ECO:0007669"/>
    <property type="project" value="InterPro"/>
</dbReference>
<keyword evidence="5" id="KW-0547">Nucleotide-binding</keyword>
<feature type="domain" description="PAS" evidence="12">
    <location>
        <begin position="193"/>
        <end position="245"/>
    </location>
</feature>
<dbReference type="Gene3D" id="3.30.450.20">
    <property type="entry name" value="PAS domain"/>
    <property type="match status" value="1"/>
</dbReference>
<dbReference type="SUPFAM" id="SSF55874">
    <property type="entry name" value="ATPase domain of HSP90 chaperone/DNA topoisomerase II/histidine kinase"/>
    <property type="match status" value="1"/>
</dbReference>
<feature type="domain" description="PAC" evidence="13">
    <location>
        <begin position="270"/>
        <end position="320"/>
    </location>
</feature>
<evidence type="ECO:0000259" key="11">
    <source>
        <dbReference type="PROSITE" id="PS50110"/>
    </source>
</evidence>
<keyword evidence="6" id="KW-0418">Kinase</keyword>